<dbReference type="GO" id="GO:0006275">
    <property type="term" value="P:regulation of DNA replication"/>
    <property type="evidence" value="ECO:0007669"/>
    <property type="project" value="InterPro"/>
</dbReference>
<evidence type="ECO:0000259" key="2">
    <source>
        <dbReference type="Pfam" id="PF00705"/>
    </source>
</evidence>
<dbReference type="InterPro" id="IPR046938">
    <property type="entry name" value="DNA_clamp_sf"/>
</dbReference>
<dbReference type="InterPro" id="IPR022648">
    <property type="entry name" value="Pr_cel_nuc_antig_N"/>
</dbReference>
<feature type="compositionally biased region" description="Acidic residues" evidence="1">
    <location>
        <begin position="218"/>
        <end position="266"/>
    </location>
</feature>
<organism evidence="3">
    <name type="scientific">Marseillevirus LCMAC101</name>
    <dbReference type="NCBI Taxonomy" id="2506602"/>
    <lineage>
        <taxon>Viruses</taxon>
        <taxon>Varidnaviria</taxon>
        <taxon>Bamfordvirae</taxon>
        <taxon>Nucleocytoviricota</taxon>
        <taxon>Megaviricetes</taxon>
        <taxon>Pimascovirales</taxon>
        <taxon>Pimascovirales incertae sedis</taxon>
        <taxon>Marseilleviridae</taxon>
    </lineage>
</organism>
<protein>
    <submittedName>
        <fullName evidence="3">Proliferating cell nuclear antigen</fullName>
    </submittedName>
</protein>
<dbReference type="Pfam" id="PF00705">
    <property type="entry name" value="PCNA_N"/>
    <property type="match status" value="1"/>
</dbReference>
<dbReference type="Gene3D" id="3.70.10.10">
    <property type="match status" value="1"/>
</dbReference>
<dbReference type="GO" id="GO:0003677">
    <property type="term" value="F:DNA binding"/>
    <property type="evidence" value="ECO:0007669"/>
    <property type="project" value="InterPro"/>
</dbReference>
<name>A0A481YQS1_9VIRU</name>
<proteinExistence type="predicted"/>
<feature type="domain" description="Proliferating cell nuclear antigen PCNA N-terminal" evidence="2">
    <location>
        <begin position="15"/>
        <end position="117"/>
    </location>
</feature>
<evidence type="ECO:0000313" key="3">
    <source>
        <dbReference type="EMBL" id="QBK85561.1"/>
    </source>
</evidence>
<evidence type="ECO:0000256" key="1">
    <source>
        <dbReference type="SAM" id="MobiDB-lite"/>
    </source>
</evidence>
<dbReference type="SUPFAM" id="SSF55979">
    <property type="entry name" value="DNA clamp"/>
    <property type="match status" value="1"/>
</dbReference>
<accession>A0A481YQS1</accession>
<feature type="region of interest" description="Disordered" evidence="1">
    <location>
        <begin position="217"/>
        <end position="266"/>
    </location>
</feature>
<dbReference type="EMBL" id="MK500327">
    <property type="protein sequence ID" value="QBK85561.1"/>
    <property type="molecule type" value="Genomic_DNA"/>
</dbReference>
<reference evidence="3" key="1">
    <citation type="journal article" date="2019" name="MBio">
        <title>Virus Genomes from Deep Sea Sediments Expand the Ocean Megavirome and Support Independent Origins of Viral Gigantism.</title>
        <authorList>
            <person name="Backstrom D."/>
            <person name="Yutin N."/>
            <person name="Jorgensen S.L."/>
            <person name="Dharamshi J."/>
            <person name="Homa F."/>
            <person name="Zaremba-Niedwiedzka K."/>
            <person name="Spang A."/>
            <person name="Wolf Y.I."/>
            <person name="Koonin E.V."/>
            <person name="Ettema T.J."/>
        </authorList>
    </citation>
    <scope>NUCLEOTIDE SEQUENCE</scope>
</reference>
<gene>
    <name evidence="3" type="ORF">LCMAC101_01480</name>
</gene>
<sequence length="350" mass="39917">MATTRRGKIFYADAAKGYTIKVLIDVLAGSLSRTSIRLKNKGIFIKDADAKKHMLFYISLLREKFRSYRCTKEIIFSLNLKHLQKMVRNVKKKDSMILFIEKSRPDKLGISIRPEGGATRRSSRTETMYITIQKDSNDILEDFRLPEVHETDENETIKVYGHPMVIEAPDFQKIKKFSSIGKEVTVKMQRSNYISFYCDSGEIYSDELSFGEIHETLDSESEDEDSDSDYESDDTSADGESEEESATSGSEDEESEDESEAEESEDIPGLYQAEFFMSTFSLLVKLPGLCSQMEFYAPRVECYPLKIAMNAGFLGDIKIFIKDIHQIAFEESLPQNNAININNGRSRSKK</sequence>